<dbReference type="STRING" id="595434.RISK_005122"/>
<dbReference type="EMBL" id="LECT01000043">
    <property type="protein sequence ID" value="KLU02826.1"/>
    <property type="molecule type" value="Genomic_DNA"/>
</dbReference>
<dbReference type="Proteomes" id="UP000036367">
    <property type="component" value="Unassembled WGS sequence"/>
</dbReference>
<sequence>MVPDSAIPGFEQVNPPVLFPHKTIRRHTSKFRRIAFQIRRAKKAFG</sequence>
<evidence type="ECO:0000313" key="1">
    <source>
        <dbReference type="EMBL" id="KLU02826.1"/>
    </source>
</evidence>
<protein>
    <submittedName>
        <fullName evidence="1">Uncharacterized protein</fullName>
    </submittedName>
</protein>
<keyword evidence="2" id="KW-1185">Reference proteome</keyword>
<name>A0A0J1B8P3_RHOIS</name>
<dbReference type="AlphaFoldDB" id="A0A0J1B8P3"/>
<dbReference type="PATRIC" id="fig|595434.4.peg.4861"/>
<accession>A0A0J1B8P3</accession>
<reference evidence="1" key="1">
    <citation type="submission" date="2015-05" db="EMBL/GenBank/DDBJ databases">
        <title>Permanent draft genome of Rhodopirellula islandicus K833.</title>
        <authorList>
            <person name="Kizina J."/>
            <person name="Richter M."/>
            <person name="Glockner F.O."/>
            <person name="Harder J."/>
        </authorList>
    </citation>
    <scope>NUCLEOTIDE SEQUENCE [LARGE SCALE GENOMIC DNA]</scope>
    <source>
        <strain evidence="1">K833</strain>
    </source>
</reference>
<comment type="caution">
    <text evidence="1">The sequence shown here is derived from an EMBL/GenBank/DDBJ whole genome shotgun (WGS) entry which is preliminary data.</text>
</comment>
<evidence type="ECO:0000313" key="2">
    <source>
        <dbReference type="Proteomes" id="UP000036367"/>
    </source>
</evidence>
<gene>
    <name evidence="1" type="ORF">RISK_005122</name>
</gene>
<organism evidence="1 2">
    <name type="scientific">Rhodopirellula islandica</name>
    <dbReference type="NCBI Taxonomy" id="595434"/>
    <lineage>
        <taxon>Bacteria</taxon>
        <taxon>Pseudomonadati</taxon>
        <taxon>Planctomycetota</taxon>
        <taxon>Planctomycetia</taxon>
        <taxon>Pirellulales</taxon>
        <taxon>Pirellulaceae</taxon>
        <taxon>Rhodopirellula</taxon>
    </lineage>
</organism>
<proteinExistence type="predicted"/>